<protein>
    <submittedName>
        <fullName evidence="1">Uncharacterized protein</fullName>
    </submittedName>
</protein>
<dbReference type="AlphaFoldDB" id="A0A090V1F3"/>
<comment type="caution">
    <text evidence="1">The sequence shown here is derived from an EMBL/GenBank/DDBJ whole genome shotgun (WGS) entry which is preliminary data.</text>
</comment>
<dbReference type="Proteomes" id="UP000029462">
    <property type="component" value="Unassembled WGS sequence"/>
</dbReference>
<evidence type="ECO:0000313" key="1">
    <source>
        <dbReference type="EMBL" id="GAL58641.1"/>
    </source>
</evidence>
<dbReference type="STRING" id="1115515.EV102420_12_01470"/>
<accession>A0A090V1F3</accession>
<gene>
    <name evidence="1" type="ORF">EV102420_12_01470</name>
</gene>
<proteinExistence type="predicted"/>
<dbReference type="EMBL" id="BBMZ01000012">
    <property type="protein sequence ID" value="GAL58641.1"/>
    <property type="molecule type" value="Genomic_DNA"/>
</dbReference>
<dbReference type="eggNOG" id="ENOG5030F43">
    <property type="taxonomic scope" value="Bacteria"/>
</dbReference>
<sequence length="259" mass="29991">MRDGKLCKFSDTLPENGSYDNITYQKIYALRFIPAYYFEYCILAEELKNRLLPNGPYDINVASFGCGLSPDYYALSHNMDHITFHYTGYDVCAWESRALLPAHADNITFNNASIDDISQHELNQYDVFVFPKSLGDIAANANLDAFAEKIAQTSKERIFFLNSFISTEHRRNDHHINIFGSIDSALTRMGFECSDDRTETYYNYQGENRSHGLKRINQNFHYPDILPICRDDCEEACNANKSPVFTNMFMNYQILEYTR</sequence>
<organism evidence="1 2">
    <name type="scientific">Pseudescherichia vulneris NBRC 102420</name>
    <dbReference type="NCBI Taxonomy" id="1115515"/>
    <lineage>
        <taxon>Bacteria</taxon>
        <taxon>Pseudomonadati</taxon>
        <taxon>Pseudomonadota</taxon>
        <taxon>Gammaproteobacteria</taxon>
        <taxon>Enterobacterales</taxon>
        <taxon>Enterobacteriaceae</taxon>
        <taxon>Pseudescherichia</taxon>
    </lineage>
</organism>
<name>A0A090V1F3_PSEVU</name>
<keyword evidence="2" id="KW-1185">Reference proteome</keyword>
<reference evidence="1 2" key="1">
    <citation type="submission" date="2014-09" db="EMBL/GenBank/DDBJ databases">
        <title>Whole genome shotgun sequence of Escherichia vulneris NBRC 102420.</title>
        <authorList>
            <person name="Yoshida Y."/>
            <person name="Hosoyama A."/>
            <person name="Tsuchikane K."/>
            <person name="Ohji S."/>
            <person name="Ichikawa N."/>
            <person name="Kimura A."/>
            <person name="Yamazoe A."/>
            <person name="Ezaki T."/>
            <person name="Fujita N."/>
        </authorList>
    </citation>
    <scope>NUCLEOTIDE SEQUENCE [LARGE SCALE GENOMIC DNA]</scope>
    <source>
        <strain evidence="1 2">NBRC 102420</strain>
    </source>
</reference>
<evidence type="ECO:0000313" key="2">
    <source>
        <dbReference type="Proteomes" id="UP000029462"/>
    </source>
</evidence>